<keyword evidence="2" id="KW-0732">Signal</keyword>
<proteinExistence type="predicted"/>
<evidence type="ECO:0000256" key="1">
    <source>
        <dbReference type="SAM" id="MobiDB-lite"/>
    </source>
</evidence>
<name>A0A2T5G735_9BACL</name>
<feature type="compositionally biased region" description="Polar residues" evidence="1">
    <location>
        <begin position="177"/>
        <end position="186"/>
    </location>
</feature>
<dbReference type="EMBL" id="PEBW01000003">
    <property type="protein sequence ID" value="PTQ52000.1"/>
    <property type="molecule type" value="Genomic_DNA"/>
</dbReference>
<accession>A0A2T5G735</accession>
<evidence type="ECO:0000313" key="4">
    <source>
        <dbReference type="Proteomes" id="UP000244016"/>
    </source>
</evidence>
<sequence length="186" mass="19214">MLLSGKRLGAALLGVALLGGTMAHVASAESTTANQAPGQGTGEPPGICAQQGQAAQKAMHGARSLVARFAEALGMDRMDLATELRNGKSVAEVAQEKGVSPDALVAKALEGVKERLDKAVENGRITAEERDKRLEEAKVRIQERIEAKGTDAKLRSRLHRPDSAPVPGEGKGAGNGASRTTSGSNA</sequence>
<feature type="signal peptide" evidence="2">
    <location>
        <begin position="1"/>
        <end position="28"/>
    </location>
</feature>
<comment type="caution">
    <text evidence="3">The sequence shown here is derived from an EMBL/GenBank/DDBJ whole genome shotgun (WGS) entry which is preliminary data.</text>
</comment>
<evidence type="ECO:0000313" key="3">
    <source>
        <dbReference type="EMBL" id="PTQ52000.1"/>
    </source>
</evidence>
<organism evidence="3 4">
    <name type="scientific">Brockia lithotrophica</name>
    <dbReference type="NCBI Taxonomy" id="933949"/>
    <lineage>
        <taxon>Bacteria</taxon>
        <taxon>Bacillati</taxon>
        <taxon>Bacillota</taxon>
        <taxon>Bacilli</taxon>
        <taxon>Bacillales</taxon>
        <taxon>Bacillales Family X. Incertae Sedis</taxon>
        <taxon>Brockia</taxon>
    </lineage>
</organism>
<feature type="compositionally biased region" description="Basic and acidic residues" evidence="1">
    <location>
        <begin position="145"/>
        <end position="162"/>
    </location>
</feature>
<reference evidence="3 4" key="1">
    <citation type="submission" date="2017-08" db="EMBL/GenBank/DDBJ databases">
        <title>Burning lignite coal seam in the remote Altai Mountains harbors a hydrogen-driven thermophilic microbial community.</title>
        <authorList>
            <person name="Kadnikov V.V."/>
            <person name="Mardanov A.V."/>
            <person name="Ivasenko D."/>
            <person name="Beletsky A.V."/>
            <person name="Karnachuk O.V."/>
            <person name="Ravin N.V."/>
        </authorList>
    </citation>
    <scope>NUCLEOTIDE SEQUENCE [LARGE SCALE GENOMIC DNA]</scope>
    <source>
        <strain evidence="3">AL31</strain>
    </source>
</reference>
<protein>
    <submittedName>
        <fullName evidence="3">Uncharacterized protein</fullName>
    </submittedName>
</protein>
<dbReference type="AlphaFoldDB" id="A0A2T5G735"/>
<evidence type="ECO:0000256" key="2">
    <source>
        <dbReference type="SAM" id="SignalP"/>
    </source>
</evidence>
<feature type="region of interest" description="Disordered" evidence="1">
    <location>
        <begin position="145"/>
        <end position="186"/>
    </location>
</feature>
<dbReference type="Proteomes" id="UP000244016">
    <property type="component" value="Unassembled WGS sequence"/>
</dbReference>
<feature type="chain" id="PRO_5015408817" evidence="2">
    <location>
        <begin position="29"/>
        <end position="186"/>
    </location>
</feature>
<gene>
    <name evidence="3" type="ORF">BLITH_0967</name>
</gene>